<evidence type="ECO:0000256" key="4">
    <source>
        <dbReference type="ARBA" id="ARBA00022857"/>
    </source>
</evidence>
<dbReference type="PANTHER" id="PTHR46028">
    <property type="entry name" value="KYNURENINE 3-MONOOXYGENASE"/>
    <property type="match status" value="1"/>
</dbReference>
<evidence type="ECO:0000313" key="8">
    <source>
        <dbReference type="EMBL" id="EFN55569.1"/>
    </source>
</evidence>
<dbReference type="OrthoDB" id="10053569at2759"/>
<dbReference type="eggNOG" id="KOG2614">
    <property type="taxonomic scope" value="Eukaryota"/>
</dbReference>
<dbReference type="EMBL" id="GL433844">
    <property type="protein sequence ID" value="EFN55569.1"/>
    <property type="molecule type" value="Genomic_DNA"/>
</dbReference>
<evidence type="ECO:0000256" key="6">
    <source>
        <dbReference type="ARBA" id="ARBA00023033"/>
    </source>
</evidence>
<keyword evidence="3" id="KW-0274">FAD</keyword>
<evidence type="ECO:0000259" key="7">
    <source>
        <dbReference type="Pfam" id="PF01494"/>
    </source>
</evidence>
<keyword evidence="6" id="KW-0503">Monooxygenase</keyword>
<dbReference type="OMA" id="FMPNTIQ"/>
<gene>
    <name evidence="8" type="ORF">CHLNCDRAFT_134054</name>
</gene>
<evidence type="ECO:0000256" key="3">
    <source>
        <dbReference type="ARBA" id="ARBA00022827"/>
    </source>
</evidence>
<dbReference type="KEGG" id="cvr:CHLNCDRAFT_134054"/>
<dbReference type="Gene3D" id="3.50.50.60">
    <property type="entry name" value="FAD/NAD(P)-binding domain"/>
    <property type="match status" value="1"/>
</dbReference>
<keyword evidence="4" id="KW-0521">NADP</keyword>
<dbReference type="PANTHER" id="PTHR46028:SF2">
    <property type="entry name" value="KYNURENINE 3-MONOOXYGENASE"/>
    <property type="match status" value="1"/>
</dbReference>
<comment type="cofactor">
    <cofactor evidence="1">
        <name>FAD</name>
        <dbReference type="ChEBI" id="CHEBI:57692"/>
    </cofactor>
</comment>
<keyword evidence="2" id="KW-0285">Flavoprotein</keyword>
<dbReference type="STRING" id="554065.E1ZEW3"/>
<sequence>MAAEMVLSDSAAWGSQELTNAAAAVAKAAAVGKEGGKGPAAAPRAAQGAMVVVVGAGPAGLLAAHFLARHHGCRVEVYDRRGHPGPIPIRPGDEDDDDRAFALAMNVRGGGAVAAAGLDPAAFTSVPGTHMCEVRDTVLARGDGLPRVGGGRGSAITIAFDQPRVVGSRQAFVRALLHQVEQQQAAAAAAAGGSAKGGSVAFHWGQPFVSADLAARTATFEKGEVGATFSVEYDLLVAADGYWSRVRRAAERQAADLCVTTSPPNHQYKVVRGLRPVPHLRLGPAAGQSGYGSLFMVTEAKAGVRAAGGGPPGSFFMSQPSEEAGVTAVLSMVHARWQGLEGGTAAAYRELLRVGYPSLPDSWAEEMAAQLAVRPLYDTGMQVHASQLHAPGVVLLGDAGHAVSPATSNGMNSALEDALVLSQALEACGGDLAALPERYTAARLEDAHALQWMDRAMSALVGRGGAAAALKASLVARVILSKATGGWVRPHALVLLKDGSLPYGEAARQVRRDAAVAKLVATGLGVALVAAWLKGKAH</sequence>
<dbReference type="InParanoid" id="E1ZEW3"/>
<protein>
    <recommendedName>
        <fullName evidence="7">FAD-binding domain-containing protein</fullName>
    </recommendedName>
</protein>
<dbReference type="Pfam" id="PF13450">
    <property type="entry name" value="NAD_binding_8"/>
    <property type="match status" value="1"/>
</dbReference>
<evidence type="ECO:0000256" key="5">
    <source>
        <dbReference type="ARBA" id="ARBA00023002"/>
    </source>
</evidence>
<evidence type="ECO:0000313" key="9">
    <source>
        <dbReference type="Proteomes" id="UP000008141"/>
    </source>
</evidence>
<dbReference type="GO" id="GO:0070189">
    <property type="term" value="P:kynurenine metabolic process"/>
    <property type="evidence" value="ECO:0007669"/>
    <property type="project" value="TreeGrafter"/>
</dbReference>
<dbReference type="GO" id="GO:0004502">
    <property type="term" value="F:kynurenine 3-monooxygenase activity"/>
    <property type="evidence" value="ECO:0007669"/>
    <property type="project" value="TreeGrafter"/>
</dbReference>
<feature type="domain" description="FAD-binding" evidence="7">
    <location>
        <begin position="384"/>
        <end position="428"/>
    </location>
</feature>
<dbReference type="RefSeq" id="XP_005847671.1">
    <property type="nucleotide sequence ID" value="XM_005847609.1"/>
</dbReference>
<evidence type="ECO:0000256" key="1">
    <source>
        <dbReference type="ARBA" id="ARBA00001974"/>
    </source>
</evidence>
<accession>E1ZEW3</accession>
<dbReference type="Proteomes" id="UP000008141">
    <property type="component" value="Unassembled WGS sequence"/>
</dbReference>
<dbReference type="InterPro" id="IPR036188">
    <property type="entry name" value="FAD/NAD-bd_sf"/>
</dbReference>
<dbReference type="AlphaFoldDB" id="E1ZEW3"/>
<dbReference type="Pfam" id="PF01494">
    <property type="entry name" value="FAD_binding_3"/>
    <property type="match status" value="1"/>
</dbReference>
<evidence type="ECO:0000256" key="2">
    <source>
        <dbReference type="ARBA" id="ARBA00022630"/>
    </source>
</evidence>
<reference evidence="8 9" key="1">
    <citation type="journal article" date="2010" name="Plant Cell">
        <title>The Chlorella variabilis NC64A genome reveals adaptation to photosymbiosis, coevolution with viruses, and cryptic sex.</title>
        <authorList>
            <person name="Blanc G."/>
            <person name="Duncan G."/>
            <person name="Agarkova I."/>
            <person name="Borodovsky M."/>
            <person name="Gurnon J."/>
            <person name="Kuo A."/>
            <person name="Lindquist E."/>
            <person name="Lucas S."/>
            <person name="Pangilinan J."/>
            <person name="Polle J."/>
            <person name="Salamov A."/>
            <person name="Terry A."/>
            <person name="Yamada T."/>
            <person name="Dunigan D.D."/>
            <person name="Grigoriev I.V."/>
            <person name="Claverie J.M."/>
            <person name="Van Etten J.L."/>
        </authorList>
    </citation>
    <scope>NUCLEOTIDE SEQUENCE [LARGE SCALE GENOMIC DNA]</scope>
    <source>
        <strain evidence="8 9">NC64A</strain>
    </source>
</reference>
<dbReference type="GO" id="GO:0071949">
    <property type="term" value="F:FAD binding"/>
    <property type="evidence" value="ECO:0007669"/>
    <property type="project" value="InterPro"/>
</dbReference>
<dbReference type="InterPro" id="IPR002938">
    <property type="entry name" value="FAD-bd"/>
</dbReference>
<keyword evidence="9" id="KW-1185">Reference proteome</keyword>
<name>E1ZEW3_CHLVA</name>
<dbReference type="GeneID" id="17354905"/>
<keyword evidence="5" id="KW-0560">Oxidoreductase</keyword>
<dbReference type="PRINTS" id="PR00420">
    <property type="entry name" value="RNGMNOXGNASE"/>
</dbReference>
<dbReference type="SUPFAM" id="SSF51905">
    <property type="entry name" value="FAD/NAD(P)-binding domain"/>
    <property type="match status" value="1"/>
</dbReference>
<proteinExistence type="predicted"/>
<organism evidence="9">
    <name type="scientific">Chlorella variabilis</name>
    <name type="common">Green alga</name>
    <dbReference type="NCBI Taxonomy" id="554065"/>
    <lineage>
        <taxon>Eukaryota</taxon>
        <taxon>Viridiplantae</taxon>
        <taxon>Chlorophyta</taxon>
        <taxon>core chlorophytes</taxon>
        <taxon>Trebouxiophyceae</taxon>
        <taxon>Chlorellales</taxon>
        <taxon>Chlorellaceae</taxon>
        <taxon>Chlorella clade</taxon>
        <taxon>Chlorella</taxon>
    </lineage>
</organism>